<evidence type="ECO:0000313" key="4">
    <source>
        <dbReference type="Proteomes" id="UP000789831"/>
    </source>
</evidence>
<sequence length="341" mass="38601">MATLSTQQVAKVTFQYLVQNISDDMSPVYSPIFATSDNMFWQLQFGRTEPNYLAIYLSAIPNEQETLDADAWELRKKYTAKLFLKNSLTNKFIVKLDFEDIKFDAISTTWGLNMCEKSELRNNQVIVGVEFDKPQDDLVSLATSVNKESIPKDLHEAWNALLDDPLHGDVQFSVQGKIIHANSKILTIRSSYFKKLLEQGEGSDSSSTSESQTPTSTSEQKLPETPIGTNSTETVTKKNTLQKIADKYQIDDLKRCARLALFQRVNIQTAATYLFGAASQFSELKEFILEFVLSNFEKVRESETFKTIISDPASHPLYVEIVTELFGRQKEGNITAVENER</sequence>
<feature type="domain" description="BTB" evidence="2">
    <location>
        <begin position="168"/>
        <end position="199"/>
    </location>
</feature>
<gene>
    <name evidence="3" type="ORF">AGERDE_LOCUS3762</name>
</gene>
<accession>A0A9N8ZE54</accession>
<dbReference type="Gene3D" id="3.30.710.10">
    <property type="entry name" value="Potassium Channel Kv1.1, Chain A"/>
    <property type="match status" value="1"/>
</dbReference>
<evidence type="ECO:0000313" key="3">
    <source>
        <dbReference type="EMBL" id="CAG8491239.1"/>
    </source>
</evidence>
<proteinExistence type="predicted"/>
<name>A0A9N8ZE54_9GLOM</name>
<dbReference type="Pfam" id="PF00651">
    <property type="entry name" value="BTB"/>
    <property type="match status" value="1"/>
</dbReference>
<dbReference type="PANTHER" id="PTHR24413">
    <property type="entry name" value="SPECKLE-TYPE POZ PROTEIN"/>
    <property type="match status" value="1"/>
</dbReference>
<dbReference type="PROSITE" id="PS50097">
    <property type="entry name" value="BTB"/>
    <property type="match status" value="1"/>
</dbReference>
<dbReference type="OrthoDB" id="6359816at2759"/>
<feature type="compositionally biased region" description="Low complexity" evidence="1">
    <location>
        <begin position="200"/>
        <end position="220"/>
    </location>
</feature>
<protein>
    <submittedName>
        <fullName evidence="3">6423_t:CDS:1</fullName>
    </submittedName>
</protein>
<dbReference type="EMBL" id="CAJVPL010000391">
    <property type="protein sequence ID" value="CAG8491239.1"/>
    <property type="molecule type" value="Genomic_DNA"/>
</dbReference>
<dbReference type="AlphaFoldDB" id="A0A9N8ZE54"/>
<reference evidence="3" key="1">
    <citation type="submission" date="2021-06" db="EMBL/GenBank/DDBJ databases">
        <authorList>
            <person name="Kallberg Y."/>
            <person name="Tangrot J."/>
            <person name="Rosling A."/>
        </authorList>
    </citation>
    <scope>NUCLEOTIDE SEQUENCE</scope>
    <source>
        <strain evidence="3">MT106</strain>
    </source>
</reference>
<dbReference type="SUPFAM" id="SSF54695">
    <property type="entry name" value="POZ domain"/>
    <property type="match status" value="1"/>
</dbReference>
<evidence type="ECO:0000259" key="2">
    <source>
        <dbReference type="PROSITE" id="PS50097"/>
    </source>
</evidence>
<dbReference type="InterPro" id="IPR000210">
    <property type="entry name" value="BTB/POZ_dom"/>
</dbReference>
<comment type="caution">
    <text evidence="3">The sequence shown here is derived from an EMBL/GenBank/DDBJ whole genome shotgun (WGS) entry which is preliminary data.</text>
</comment>
<dbReference type="InterPro" id="IPR011333">
    <property type="entry name" value="SKP1/BTB/POZ_sf"/>
</dbReference>
<keyword evidence="4" id="KW-1185">Reference proteome</keyword>
<organism evidence="3 4">
    <name type="scientific">Ambispora gerdemannii</name>
    <dbReference type="NCBI Taxonomy" id="144530"/>
    <lineage>
        <taxon>Eukaryota</taxon>
        <taxon>Fungi</taxon>
        <taxon>Fungi incertae sedis</taxon>
        <taxon>Mucoromycota</taxon>
        <taxon>Glomeromycotina</taxon>
        <taxon>Glomeromycetes</taxon>
        <taxon>Archaeosporales</taxon>
        <taxon>Ambisporaceae</taxon>
        <taxon>Ambispora</taxon>
    </lineage>
</organism>
<evidence type="ECO:0000256" key="1">
    <source>
        <dbReference type="SAM" id="MobiDB-lite"/>
    </source>
</evidence>
<feature type="region of interest" description="Disordered" evidence="1">
    <location>
        <begin position="200"/>
        <end position="234"/>
    </location>
</feature>
<dbReference type="Proteomes" id="UP000789831">
    <property type="component" value="Unassembled WGS sequence"/>
</dbReference>